<dbReference type="OrthoDB" id="3770451at2"/>
<accession>A0A7J5B349</accession>
<dbReference type="Proteomes" id="UP000490386">
    <property type="component" value="Unassembled WGS sequence"/>
</dbReference>
<evidence type="ECO:0000313" key="2">
    <source>
        <dbReference type="Proteomes" id="UP000490386"/>
    </source>
</evidence>
<sequence length="94" mass="10211">MVEAMVEAWSPLQVDLSIPDLFKIARRGGWKIPPANRLWLAAEVGAADEAAEGVAVSRLGDGTLFSAPDDWDAQRVVDAMAETRERNGLDVLPH</sequence>
<proteinExistence type="predicted"/>
<dbReference type="EMBL" id="WBJX01000003">
    <property type="protein sequence ID" value="KAB1637916.1"/>
    <property type="molecule type" value="Genomic_DNA"/>
</dbReference>
<organism evidence="1 2">
    <name type="scientific">Pseudoclavibacter terrae</name>
    <dbReference type="NCBI Taxonomy" id="1530195"/>
    <lineage>
        <taxon>Bacteria</taxon>
        <taxon>Bacillati</taxon>
        <taxon>Actinomycetota</taxon>
        <taxon>Actinomycetes</taxon>
        <taxon>Micrococcales</taxon>
        <taxon>Microbacteriaceae</taxon>
        <taxon>Pseudoclavibacter</taxon>
    </lineage>
</organism>
<gene>
    <name evidence="1" type="ORF">F8O03_11710</name>
</gene>
<reference evidence="1 2" key="1">
    <citation type="submission" date="2019-09" db="EMBL/GenBank/DDBJ databases">
        <title>Phylogeny of genus Pseudoclavibacter and closely related genus.</title>
        <authorList>
            <person name="Li Y."/>
        </authorList>
    </citation>
    <scope>NUCLEOTIDE SEQUENCE [LARGE SCALE GENOMIC DNA]</scope>
    <source>
        <strain evidence="1 2">THG-MD12</strain>
    </source>
</reference>
<evidence type="ECO:0000313" key="1">
    <source>
        <dbReference type="EMBL" id="KAB1637916.1"/>
    </source>
</evidence>
<name>A0A7J5B349_9MICO</name>
<comment type="caution">
    <text evidence="1">The sequence shown here is derived from an EMBL/GenBank/DDBJ whole genome shotgun (WGS) entry which is preliminary data.</text>
</comment>
<protein>
    <submittedName>
        <fullName evidence="1">Uncharacterized protein</fullName>
    </submittedName>
</protein>
<dbReference type="AlphaFoldDB" id="A0A7J5B349"/>
<keyword evidence="2" id="KW-1185">Reference proteome</keyword>